<proteinExistence type="predicted"/>
<accession>A0A1M6I3Z8</accession>
<dbReference type="Pfam" id="PF06527">
    <property type="entry name" value="TniQ"/>
    <property type="match status" value="1"/>
</dbReference>
<dbReference type="AlphaFoldDB" id="A0A1M6I3Z8"/>
<dbReference type="EMBL" id="FQYO01000012">
    <property type="protein sequence ID" value="SHJ29176.1"/>
    <property type="molecule type" value="Genomic_DNA"/>
</dbReference>
<protein>
    <submittedName>
        <fullName evidence="2">TniQ protein</fullName>
    </submittedName>
</protein>
<dbReference type="InterPro" id="IPR009492">
    <property type="entry name" value="TniQ"/>
</dbReference>
<evidence type="ECO:0000313" key="3">
    <source>
        <dbReference type="Proteomes" id="UP000184292"/>
    </source>
</evidence>
<reference evidence="2 3" key="1">
    <citation type="submission" date="2016-11" db="EMBL/GenBank/DDBJ databases">
        <authorList>
            <person name="Jaros S."/>
            <person name="Januszkiewicz K."/>
            <person name="Wedrychowicz H."/>
        </authorList>
    </citation>
    <scope>NUCLEOTIDE SEQUENCE [LARGE SCALE GENOMIC DNA]</scope>
    <source>
        <strain evidence="2 3">DSM 100565</strain>
    </source>
</reference>
<keyword evidence="3" id="KW-1185">Reference proteome</keyword>
<gene>
    <name evidence="2" type="ORF">SAMN05444417_0016</name>
</gene>
<feature type="domain" description="TniQ" evidence="1">
    <location>
        <begin position="9"/>
        <end position="135"/>
    </location>
</feature>
<evidence type="ECO:0000259" key="1">
    <source>
        <dbReference type="Pfam" id="PF06527"/>
    </source>
</evidence>
<name>A0A1M6I3Z8_9RHOB</name>
<organism evidence="2 3">
    <name type="scientific">Wenxinia saemankumensis</name>
    <dbReference type="NCBI Taxonomy" id="1447782"/>
    <lineage>
        <taxon>Bacteria</taxon>
        <taxon>Pseudomonadati</taxon>
        <taxon>Pseudomonadota</taxon>
        <taxon>Alphaproteobacteria</taxon>
        <taxon>Rhodobacterales</taxon>
        <taxon>Roseobacteraceae</taxon>
        <taxon>Wenxinia</taxon>
    </lineage>
</organism>
<dbReference type="RefSeq" id="WP_073334357.1">
    <property type="nucleotide sequence ID" value="NZ_FQYO01000012.1"/>
</dbReference>
<sequence>MRPLTPDLGLGDGESATSYAARLTQFHTGQTGLRVVQDLAIDLGAFLKGEAHAVEALAHAAGISPTELRSCSIARFSRHREFNGERLARDFVRPDGARFCASCLLEDGDRSTDRYARLLWRFRPVRLCLRHGAVLSAAETNAIGDRPLPFPGTPELERLASRAISADPTPMDRWIADRVLRQPMDQGTFLARQTLEQGVKVCEMLGATLDHGLDVTISRLSEAQLADSAAEAFEIVRQGDEAVMEALTAVRAMSVSNAGQAKFRAFYGNLYEWVRATGGDVGPGPIRDLLRDHIKARTALGLGDTVLGEEISERTMHSAYTLSRATRLHPKRLRKILVRLGIAPENCDDLDYNLLVFPVGETEQLCLDLHEAVPLSGLPGDLGCSRAQAESLCRSGFINPVVPPGEGIGRIDYARREITRVLSWLEGLPVWAPADGVDLTRAAKMTSLSTGDLLAGIRDGTIGAGRMPGAPWISAIRIRKSDIRRLQLETRGPPVSA</sequence>
<dbReference type="Proteomes" id="UP000184292">
    <property type="component" value="Unassembled WGS sequence"/>
</dbReference>
<evidence type="ECO:0000313" key="2">
    <source>
        <dbReference type="EMBL" id="SHJ29176.1"/>
    </source>
</evidence>